<feature type="transmembrane region" description="Helical" evidence="5">
    <location>
        <begin position="6"/>
        <end position="28"/>
    </location>
</feature>
<feature type="transmembrane region" description="Helical" evidence="5">
    <location>
        <begin position="69"/>
        <end position="87"/>
    </location>
</feature>
<sequence>MTAAALAKVAVVALSLGLDVFAVSVGVGMRGVPVALRWRIGIAFTTAEVGMTLIGAGLGAVVGRLIGDVAGYFGFAALIGVGTYMVVQAARESESGGIDFSRGWGLFLGAVSISLDSLGIGFSILYIGVPLGVSLVTIAIVAASSTTLGLTIGRAVGARAEESAELWAGIILILTGLGFAALKAFGHG</sequence>
<dbReference type="PANTHER" id="PTHR35529">
    <property type="entry name" value="MANGANESE EFFLUX PUMP MNTP-RELATED"/>
    <property type="match status" value="1"/>
</dbReference>
<dbReference type="PANTHER" id="PTHR35529:SF1">
    <property type="entry name" value="MANGANESE EFFLUX PUMP MNTP-RELATED"/>
    <property type="match status" value="1"/>
</dbReference>
<feature type="transmembrane region" description="Helical" evidence="5">
    <location>
        <begin position="107"/>
        <end position="127"/>
    </location>
</feature>
<evidence type="ECO:0000256" key="2">
    <source>
        <dbReference type="ARBA" id="ARBA00022692"/>
    </source>
</evidence>
<proteinExistence type="predicted"/>
<evidence type="ECO:0000256" key="3">
    <source>
        <dbReference type="ARBA" id="ARBA00022989"/>
    </source>
</evidence>
<evidence type="ECO:0000256" key="5">
    <source>
        <dbReference type="SAM" id="Phobius"/>
    </source>
</evidence>
<reference evidence="6" key="1">
    <citation type="submission" date="2020-09" db="EMBL/GenBank/DDBJ databases">
        <title>A new high-throughput screening method to detect antimicrobial volatiles from metagenomic clone libraries.</title>
        <authorList>
            <person name="Stocker F."/>
            <person name="Obermeier M."/>
            <person name="Resch K."/>
            <person name="Berg G."/>
            <person name="Mueller Bogota C.A."/>
        </authorList>
    </citation>
    <scope>NUCLEOTIDE SEQUENCE</scope>
</reference>
<evidence type="ECO:0000313" key="6">
    <source>
        <dbReference type="EMBL" id="QOL00316.1"/>
    </source>
</evidence>
<feature type="transmembrane region" description="Helical" evidence="5">
    <location>
        <begin position="164"/>
        <end position="185"/>
    </location>
</feature>
<gene>
    <name evidence="6" type="primary">mntP</name>
</gene>
<keyword evidence="1" id="KW-1003">Cell membrane</keyword>
<feature type="transmembrane region" description="Helical" evidence="5">
    <location>
        <begin position="133"/>
        <end position="152"/>
    </location>
</feature>
<name>A0A7L9QBX2_9ZZZZ</name>
<evidence type="ECO:0000256" key="1">
    <source>
        <dbReference type="ARBA" id="ARBA00022475"/>
    </source>
</evidence>
<dbReference type="AlphaFoldDB" id="A0A7L9QBX2"/>
<feature type="transmembrane region" description="Helical" evidence="5">
    <location>
        <begin position="40"/>
        <end position="63"/>
    </location>
</feature>
<keyword evidence="3 5" id="KW-1133">Transmembrane helix</keyword>
<dbReference type="EMBL" id="MW000466">
    <property type="protein sequence ID" value="QOL00316.1"/>
    <property type="molecule type" value="Genomic_DNA"/>
</dbReference>
<evidence type="ECO:0000256" key="4">
    <source>
        <dbReference type="ARBA" id="ARBA00023136"/>
    </source>
</evidence>
<keyword evidence="2 5" id="KW-0812">Transmembrane</keyword>
<protein>
    <submittedName>
        <fullName evidence="6">Putative manganese efflux pump MntP</fullName>
    </submittedName>
</protein>
<dbReference type="Pfam" id="PF02659">
    <property type="entry name" value="Mntp"/>
    <property type="match status" value="1"/>
</dbReference>
<organism evidence="6">
    <name type="scientific">uncultured organism</name>
    <dbReference type="NCBI Taxonomy" id="155900"/>
    <lineage>
        <taxon>unclassified sequences</taxon>
        <taxon>environmental samples</taxon>
    </lineage>
</organism>
<accession>A0A7L9QBX2</accession>
<keyword evidence="4 5" id="KW-0472">Membrane</keyword>
<dbReference type="InterPro" id="IPR003810">
    <property type="entry name" value="Mntp/YtaF"/>
</dbReference>